<dbReference type="SUPFAM" id="SSF53098">
    <property type="entry name" value="Ribonuclease H-like"/>
    <property type="match status" value="1"/>
</dbReference>
<dbReference type="InterPro" id="IPR002156">
    <property type="entry name" value="RNaseH_domain"/>
</dbReference>
<name>A0A4Y1R838_PRUDU</name>
<dbReference type="GO" id="GO:0003676">
    <property type="term" value="F:nucleic acid binding"/>
    <property type="evidence" value="ECO:0007669"/>
    <property type="project" value="InterPro"/>
</dbReference>
<dbReference type="InterPro" id="IPR044730">
    <property type="entry name" value="RNase_H-like_dom_plant"/>
</dbReference>
<feature type="domain" description="Reverse transcriptase zinc-binding" evidence="2">
    <location>
        <begin position="266"/>
        <end position="336"/>
    </location>
</feature>
<feature type="domain" description="RNase H type-1" evidence="1">
    <location>
        <begin position="453"/>
        <end position="574"/>
    </location>
</feature>
<dbReference type="InterPro" id="IPR012337">
    <property type="entry name" value="RNaseH-like_sf"/>
</dbReference>
<accession>A0A4Y1R838</accession>
<proteinExistence type="predicted"/>
<reference evidence="3" key="1">
    <citation type="journal article" date="2019" name="Science">
        <title>Mutation of a bHLH transcription factor allowed almond domestication.</title>
        <authorList>
            <person name="Sanchez-Perez R."/>
            <person name="Pavan S."/>
            <person name="Mazzeo R."/>
            <person name="Moldovan C."/>
            <person name="Aiese Cigliano R."/>
            <person name="Del Cueto J."/>
            <person name="Ricciardi F."/>
            <person name="Lotti C."/>
            <person name="Ricciardi L."/>
            <person name="Dicenta F."/>
            <person name="Lopez-Marques R.L."/>
            <person name="Lindberg Moller B."/>
        </authorList>
    </citation>
    <scope>NUCLEOTIDE SEQUENCE</scope>
</reference>
<dbReference type="PANTHER" id="PTHR47074">
    <property type="entry name" value="BNAC02G40300D PROTEIN"/>
    <property type="match status" value="1"/>
</dbReference>
<dbReference type="Pfam" id="PF13456">
    <property type="entry name" value="RVT_3"/>
    <property type="match status" value="1"/>
</dbReference>
<dbReference type="InterPro" id="IPR036397">
    <property type="entry name" value="RNaseH_sf"/>
</dbReference>
<sequence>MAGRSNFYPLAGKEVLIKVVAMAMPNHAMSCFKLPVSLCREIESEIARFWWKTGKDRKPIHWVGWKHLSLLKKDGGMGFRDLVCFNLAMLAKIGWRILGQPQSLLGKVLHDKYHHGVGFLDARLGRKVSWGWRGILQGRRILLAGLRWRVGNGERIRVTEDPWLPKPYTFKTSSRHPELPMIVAELIDSESKAWRCDLISQLFEPHEVRLITSMPISRWGCPDRLVWHFHKQGAYTVRSGYELALYLKRNGELGVKGIGEGSGQHNMADVWKGIWRLRIPPKIRTFIWKACRNALAVRHNLKMRRVPVDNGCAFCAHEDETQEHLFFFCDFARAMWFASPLQFDVRTLGEGDFLARWKTLREFYDTRGRVEEALQLVAFVLWRIWKCRNTLVFTGVRIQPCDAVALLLTQVDEFNVVNVATTVPAQQPGAPSDSVGVASPGWSSPPPGLVKLNCDGAWVAQTGRGGVGWVLRDGIGCFISAGGCGDMRCTSALMAEAEAVREALTWCLELGFDKVAVESDSLSLIKMLNKEDVVDLEIEGILFDVHCLSHRAHHVEFLYAPRKCNQAAHNVAAYAFRIGGRHSWDIVCPEWLFNCLAHDINCSIRI</sequence>
<evidence type="ECO:0000313" key="3">
    <source>
        <dbReference type="EMBL" id="BBH00303.1"/>
    </source>
</evidence>
<organism evidence="3">
    <name type="scientific">Prunus dulcis</name>
    <name type="common">Almond</name>
    <name type="synonym">Amygdalus dulcis</name>
    <dbReference type="NCBI Taxonomy" id="3755"/>
    <lineage>
        <taxon>Eukaryota</taxon>
        <taxon>Viridiplantae</taxon>
        <taxon>Streptophyta</taxon>
        <taxon>Embryophyta</taxon>
        <taxon>Tracheophyta</taxon>
        <taxon>Spermatophyta</taxon>
        <taxon>Magnoliopsida</taxon>
        <taxon>eudicotyledons</taxon>
        <taxon>Gunneridae</taxon>
        <taxon>Pentapetalae</taxon>
        <taxon>rosids</taxon>
        <taxon>fabids</taxon>
        <taxon>Rosales</taxon>
        <taxon>Rosaceae</taxon>
        <taxon>Amygdaloideae</taxon>
        <taxon>Amygdaleae</taxon>
        <taxon>Prunus</taxon>
    </lineage>
</organism>
<dbReference type="EMBL" id="AP019299">
    <property type="protein sequence ID" value="BBH00303.1"/>
    <property type="molecule type" value="Genomic_DNA"/>
</dbReference>
<evidence type="ECO:0000259" key="2">
    <source>
        <dbReference type="Pfam" id="PF13966"/>
    </source>
</evidence>
<dbReference type="Gene3D" id="3.30.420.10">
    <property type="entry name" value="Ribonuclease H-like superfamily/Ribonuclease H"/>
    <property type="match status" value="1"/>
</dbReference>
<dbReference type="CDD" id="cd06222">
    <property type="entry name" value="RNase_H_like"/>
    <property type="match status" value="1"/>
</dbReference>
<dbReference type="InterPro" id="IPR052929">
    <property type="entry name" value="RNase_H-like_EbsB-rel"/>
</dbReference>
<dbReference type="GO" id="GO:0004523">
    <property type="term" value="F:RNA-DNA hybrid ribonuclease activity"/>
    <property type="evidence" value="ECO:0007669"/>
    <property type="project" value="InterPro"/>
</dbReference>
<dbReference type="InterPro" id="IPR026960">
    <property type="entry name" value="RVT-Znf"/>
</dbReference>
<evidence type="ECO:0000259" key="1">
    <source>
        <dbReference type="Pfam" id="PF13456"/>
    </source>
</evidence>
<protein>
    <submittedName>
        <fullName evidence="3">Ribonuclease H-like superfamily protein</fullName>
    </submittedName>
</protein>
<gene>
    <name evidence="3" type="ORF">Prudu_010255</name>
</gene>
<dbReference type="Pfam" id="PF13966">
    <property type="entry name" value="zf-RVT"/>
    <property type="match status" value="1"/>
</dbReference>
<dbReference type="PANTHER" id="PTHR47074:SF11">
    <property type="entry name" value="REVERSE TRANSCRIPTASE-LIKE PROTEIN"/>
    <property type="match status" value="1"/>
</dbReference>
<dbReference type="AlphaFoldDB" id="A0A4Y1R838"/>